<evidence type="ECO:0000313" key="1">
    <source>
        <dbReference type="EMBL" id="MBG6085832.1"/>
    </source>
</evidence>
<protein>
    <submittedName>
        <fullName evidence="1">Uncharacterized protein</fullName>
    </submittedName>
</protein>
<gene>
    <name evidence="1" type="ORF">IW252_002599</name>
</gene>
<proteinExistence type="predicted"/>
<reference evidence="1" key="1">
    <citation type="submission" date="2020-11" db="EMBL/GenBank/DDBJ databases">
        <title>Sequencing the genomes of 1000 actinobacteria strains.</title>
        <authorList>
            <person name="Klenk H.-P."/>
        </authorList>
    </citation>
    <scope>NUCLEOTIDE SEQUENCE</scope>
    <source>
        <strain evidence="1">DSM 26152</strain>
    </source>
</reference>
<organism evidence="1 2">
    <name type="scientific">Zhihengliuella flava</name>
    <dbReference type="NCBI Taxonomy" id="1285193"/>
    <lineage>
        <taxon>Bacteria</taxon>
        <taxon>Bacillati</taxon>
        <taxon>Actinomycetota</taxon>
        <taxon>Actinomycetes</taxon>
        <taxon>Micrococcales</taxon>
        <taxon>Micrococcaceae</taxon>
        <taxon>Zhihengliuella</taxon>
    </lineage>
</organism>
<dbReference type="RefSeq" id="WP_196836972.1">
    <property type="nucleotide sequence ID" value="NZ_JADOTZ010000001.1"/>
</dbReference>
<dbReference type="AlphaFoldDB" id="A0A931GGI2"/>
<keyword evidence="2" id="KW-1185">Reference proteome</keyword>
<comment type="caution">
    <text evidence="1">The sequence shown here is derived from an EMBL/GenBank/DDBJ whole genome shotgun (WGS) entry which is preliminary data.</text>
</comment>
<evidence type="ECO:0000313" key="2">
    <source>
        <dbReference type="Proteomes" id="UP000625033"/>
    </source>
</evidence>
<name>A0A931GGI2_9MICC</name>
<sequence>MTENTKHANTDSITIDATLTSEAGVQVPLAVEIRWPEDHGVYALRFLNALPEYLESTAQALFQQLVQSGDASVVAAAARMSSEAGDDAD</sequence>
<dbReference type="EMBL" id="JADOTZ010000001">
    <property type="protein sequence ID" value="MBG6085832.1"/>
    <property type="molecule type" value="Genomic_DNA"/>
</dbReference>
<dbReference type="Proteomes" id="UP000625033">
    <property type="component" value="Unassembled WGS sequence"/>
</dbReference>
<accession>A0A931GGI2</accession>